<reference evidence="6 7" key="2">
    <citation type="submission" date="2017-02" db="EMBL/GenBank/DDBJ databases">
        <title>Draft genome sequence of Streptomyces phaeoluteigriseus type strain DSM41896.</title>
        <authorList>
            <person name="Salih T.S."/>
            <person name="Algora Gallardo L."/>
            <person name="Melo Santos T."/>
            <person name="Filgueira Martinez S."/>
            <person name="Herron P.R."/>
        </authorList>
    </citation>
    <scope>NUCLEOTIDE SEQUENCE [LARGE SCALE GENOMIC DNA]</scope>
    <source>
        <strain evidence="6 7">DSM 41896</strain>
    </source>
</reference>
<keyword evidence="1" id="KW-0805">Transcription regulation</keyword>
<gene>
    <name evidence="6" type="ORF">BM536_002030</name>
</gene>
<dbReference type="GO" id="GO:0003700">
    <property type="term" value="F:DNA-binding transcription factor activity"/>
    <property type="evidence" value="ECO:0007669"/>
    <property type="project" value="TreeGrafter"/>
</dbReference>
<name>A0A1V6MYP5_9ACTN</name>
<comment type="caution">
    <text evidence="6">The sequence shown here is derived from an EMBL/GenBank/DDBJ whole genome shotgun (WGS) entry which is preliminary data.</text>
</comment>
<dbReference type="GO" id="GO:0003677">
    <property type="term" value="F:DNA binding"/>
    <property type="evidence" value="ECO:0007669"/>
    <property type="project" value="UniProtKB-KW"/>
</dbReference>
<dbReference type="PROSITE" id="PS51078">
    <property type="entry name" value="ICLR_ED"/>
    <property type="match status" value="1"/>
</dbReference>
<dbReference type="AlphaFoldDB" id="A0A1V6MYP5"/>
<dbReference type="Pfam" id="PF01614">
    <property type="entry name" value="IclR_C"/>
    <property type="match status" value="1"/>
</dbReference>
<dbReference type="SUPFAM" id="SSF46785">
    <property type="entry name" value="Winged helix' DNA-binding domain"/>
    <property type="match status" value="1"/>
</dbReference>
<dbReference type="STRING" id="114686.BM536_002030"/>
<feature type="domain" description="HTH iclR-type" evidence="4">
    <location>
        <begin position="10"/>
        <end position="71"/>
    </location>
</feature>
<reference evidence="7" key="1">
    <citation type="submission" date="2016-11" db="EMBL/GenBank/DDBJ databases">
        <authorList>
            <person name="Schniete J.K."/>
            <person name="Salih T."/>
            <person name="Algora Gallardo L."/>
            <person name="Martinez Fernandez S."/>
            <person name="Herron P.R."/>
        </authorList>
    </citation>
    <scope>NUCLEOTIDE SEQUENCE [LARGE SCALE GENOMIC DNA]</scope>
    <source>
        <strain evidence="7">DSM 41896</strain>
    </source>
</reference>
<dbReference type="Proteomes" id="UP000184286">
    <property type="component" value="Unassembled WGS sequence"/>
</dbReference>
<dbReference type="InterPro" id="IPR014757">
    <property type="entry name" value="Tscrpt_reg_IclR_C"/>
</dbReference>
<evidence type="ECO:0000313" key="7">
    <source>
        <dbReference type="Proteomes" id="UP000184286"/>
    </source>
</evidence>
<dbReference type="Gene3D" id="3.30.450.40">
    <property type="match status" value="1"/>
</dbReference>
<sequence>MAMRGHEPGKTVTSKVLALLAAFEGGSERLRLSDMAARSGVAVSTAHRLVTELTTWGALQRGEDGRYQVGIRIWELGQHAARELTEVAHPYLHDLFELTRENVHLSIRQGTDVLYLERFYGSRRVPLVAQVGGRLPLHPTAVGKVILAYEEAWFRDTYLARTLERRTAFTITEPGRLSRELLQIRAQGYAVTREEIRLGTCSVAVPVLSAQGTCHAAIGIVMATGRAVELPRLVAPLQGTARRVEAALWPGLVKSRPAHSLWHA</sequence>
<dbReference type="GO" id="GO:0045892">
    <property type="term" value="P:negative regulation of DNA-templated transcription"/>
    <property type="evidence" value="ECO:0007669"/>
    <property type="project" value="TreeGrafter"/>
</dbReference>
<proteinExistence type="predicted"/>
<protein>
    <submittedName>
        <fullName evidence="6">IclR family transcriptional regulator</fullName>
    </submittedName>
</protein>
<dbReference type="InterPro" id="IPR050707">
    <property type="entry name" value="HTH_MetabolicPath_Reg"/>
</dbReference>
<dbReference type="InterPro" id="IPR029016">
    <property type="entry name" value="GAF-like_dom_sf"/>
</dbReference>
<feature type="domain" description="IclR-ED" evidence="5">
    <location>
        <begin position="72"/>
        <end position="250"/>
    </location>
</feature>
<dbReference type="SMART" id="SM00346">
    <property type="entry name" value="HTH_ICLR"/>
    <property type="match status" value="1"/>
</dbReference>
<dbReference type="PROSITE" id="PS51077">
    <property type="entry name" value="HTH_ICLR"/>
    <property type="match status" value="1"/>
</dbReference>
<dbReference type="PANTHER" id="PTHR30136:SF24">
    <property type="entry name" value="HTH-TYPE TRANSCRIPTIONAL REPRESSOR ALLR"/>
    <property type="match status" value="1"/>
</dbReference>
<dbReference type="EMBL" id="MPOH02000003">
    <property type="protein sequence ID" value="OQD57551.1"/>
    <property type="molecule type" value="Genomic_DNA"/>
</dbReference>
<dbReference type="Gene3D" id="1.10.10.10">
    <property type="entry name" value="Winged helix-like DNA-binding domain superfamily/Winged helix DNA-binding domain"/>
    <property type="match status" value="1"/>
</dbReference>
<evidence type="ECO:0000256" key="3">
    <source>
        <dbReference type="ARBA" id="ARBA00023163"/>
    </source>
</evidence>
<accession>A0A1V6MYP5</accession>
<keyword evidence="2" id="KW-0238">DNA-binding</keyword>
<keyword evidence="3" id="KW-0804">Transcription</keyword>
<evidence type="ECO:0000313" key="6">
    <source>
        <dbReference type="EMBL" id="OQD57551.1"/>
    </source>
</evidence>
<evidence type="ECO:0000259" key="5">
    <source>
        <dbReference type="PROSITE" id="PS51078"/>
    </source>
</evidence>
<evidence type="ECO:0000259" key="4">
    <source>
        <dbReference type="PROSITE" id="PS51077"/>
    </source>
</evidence>
<evidence type="ECO:0000256" key="1">
    <source>
        <dbReference type="ARBA" id="ARBA00023015"/>
    </source>
</evidence>
<dbReference type="PANTHER" id="PTHR30136">
    <property type="entry name" value="HELIX-TURN-HELIX TRANSCRIPTIONAL REGULATOR, ICLR FAMILY"/>
    <property type="match status" value="1"/>
</dbReference>
<organism evidence="6 7">
    <name type="scientific">Streptomyces phaeoluteigriseus</name>
    <dbReference type="NCBI Taxonomy" id="114686"/>
    <lineage>
        <taxon>Bacteria</taxon>
        <taxon>Bacillati</taxon>
        <taxon>Actinomycetota</taxon>
        <taxon>Actinomycetes</taxon>
        <taxon>Kitasatosporales</taxon>
        <taxon>Streptomycetaceae</taxon>
        <taxon>Streptomyces</taxon>
        <taxon>Streptomyces aurantiacus group</taxon>
    </lineage>
</organism>
<dbReference type="InterPro" id="IPR005471">
    <property type="entry name" value="Tscrpt_reg_IclR_N"/>
</dbReference>
<dbReference type="InterPro" id="IPR036390">
    <property type="entry name" value="WH_DNA-bd_sf"/>
</dbReference>
<dbReference type="InterPro" id="IPR036388">
    <property type="entry name" value="WH-like_DNA-bd_sf"/>
</dbReference>
<evidence type="ECO:0000256" key="2">
    <source>
        <dbReference type="ARBA" id="ARBA00023125"/>
    </source>
</evidence>
<dbReference type="SUPFAM" id="SSF55781">
    <property type="entry name" value="GAF domain-like"/>
    <property type="match status" value="1"/>
</dbReference>
<dbReference type="OrthoDB" id="60629at2"/>
<dbReference type="Pfam" id="PF09339">
    <property type="entry name" value="HTH_IclR"/>
    <property type="match status" value="1"/>
</dbReference>